<evidence type="ECO:0000256" key="1">
    <source>
        <dbReference type="ARBA" id="ARBA00023002"/>
    </source>
</evidence>
<evidence type="ECO:0000313" key="6">
    <source>
        <dbReference type="Proteomes" id="UP001556367"/>
    </source>
</evidence>
<gene>
    <name evidence="5" type="ORF">HGRIS_002836</name>
</gene>
<evidence type="ECO:0000259" key="3">
    <source>
        <dbReference type="Pfam" id="PF03446"/>
    </source>
</evidence>
<evidence type="ECO:0000259" key="4">
    <source>
        <dbReference type="Pfam" id="PF14833"/>
    </source>
</evidence>
<dbReference type="Pfam" id="PF03446">
    <property type="entry name" value="NAD_binding_2"/>
    <property type="match status" value="1"/>
</dbReference>
<reference evidence="6" key="1">
    <citation type="submission" date="2024-06" db="EMBL/GenBank/DDBJ databases">
        <title>Multi-omics analyses provide insights into the biosynthesis of the anticancer antibiotic pleurotin in Hohenbuehelia grisea.</title>
        <authorList>
            <person name="Weaver J.A."/>
            <person name="Alberti F."/>
        </authorList>
    </citation>
    <scope>NUCLEOTIDE SEQUENCE [LARGE SCALE GENOMIC DNA]</scope>
    <source>
        <strain evidence="6">T-177</strain>
    </source>
</reference>
<dbReference type="InterPro" id="IPR036291">
    <property type="entry name" value="NAD(P)-bd_dom_sf"/>
</dbReference>
<evidence type="ECO:0000256" key="2">
    <source>
        <dbReference type="ARBA" id="ARBA00023027"/>
    </source>
</evidence>
<keyword evidence="2" id="KW-0520">NAD</keyword>
<dbReference type="InterPro" id="IPR029154">
    <property type="entry name" value="HIBADH-like_NADP-bd"/>
</dbReference>
<dbReference type="SUPFAM" id="SSF48179">
    <property type="entry name" value="6-phosphogluconate dehydrogenase C-terminal domain-like"/>
    <property type="match status" value="1"/>
</dbReference>
<keyword evidence="6" id="KW-1185">Reference proteome</keyword>
<evidence type="ECO:0000313" key="5">
    <source>
        <dbReference type="EMBL" id="KAL0956714.1"/>
    </source>
</evidence>
<dbReference type="Gene3D" id="1.10.1040.10">
    <property type="entry name" value="N-(1-d-carboxylethyl)-l-norvaline Dehydrogenase, domain 2"/>
    <property type="match status" value="1"/>
</dbReference>
<dbReference type="InterPro" id="IPR013328">
    <property type="entry name" value="6PGD_dom2"/>
</dbReference>
<feature type="domain" description="6-phosphogluconate dehydrogenase NADP-binding" evidence="3">
    <location>
        <begin position="17"/>
        <end position="190"/>
    </location>
</feature>
<comment type="caution">
    <text evidence="5">The sequence shown here is derived from an EMBL/GenBank/DDBJ whole genome shotgun (WGS) entry which is preliminary data.</text>
</comment>
<dbReference type="Proteomes" id="UP001556367">
    <property type="component" value="Unassembled WGS sequence"/>
</dbReference>
<organism evidence="5 6">
    <name type="scientific">Hohenbuehelia grisea</name>
    <dbReference type="NCBI Taxonomy" id="104357"/>
    <lineage>
        <taxon>Eukaryota</taxon>
        <taxon>Fungi</taxon>
        <taxon>Dikarya</taxon>
        <taxon>Basidiomycota</taxon>
        <taxon>Agaricomycotina</taxon>
        <taxon>Agaricomycetes</taxon>
        <taxon>Agaricomycetidae</taxon>
        <taxon>Agaricales</taxon>
        <taxon>Pleurotineae</taxon>
        <taxon>Pleurotaceae</taxon>
        <taxon>Hohenbuehelia</taxon>
    </lineage>
</organism>
<keyword evidence="1" id="KW-0560">Oxidoreductase</keyword>
<dbReference type="Gene3D" id="3.40.50.720">
    <property type="entry name" value="NAD(P)-binding Rossmann-like Domain"/>
    <property type="match status" value="1"/>
</dbReference>
<dbReference type="EMBL" id="JASNQZ010000006">
    <property type="protein sequence ID" value="KAL0956714.1"/>
    <property type="molecule type" value="Genomic_DNA"/>
</dbReference>
<protein>
    <recommendedName>
        <fullName evidence="7">3-hydroxyisobutyrate dehydrogenase</fullName>
    </recommendedName>
</protein>
<dbReference type="InterPro" id="IPR015815">
    <property type="entry name" value="HIBADH-related"/>
</dbReference>
<dbReference type="InterPro" id="IPR006115">
    <property type="entry name" value="6PGDH_NADP-bd"/>
</dbReference>
<dbReference type="InterPro" id="IPR008927">
    <property type="entry name" value="6-PGluconate_DH-like_C_sf"/>
</dbReference>
<dbReference type="PANTHER" id="PTHR22981">
    <property type="entry name" value="3-HYDROXYISOBUTYRATE DEHYDROGENASE-RELATED"/>
    <property type="match status" value="1"/>
</dbReference>
<feature type="domain" description="3-hydroxyisobutyrate dehydrogenase-like NAD-binding" evidence="4">
    <location>
        <begin position="195"/>
        <end position="319"/>
    </location>
</feature>
<dbReference type="SUPFAM" id="SSF51735">
    <property type="entry name" value="NAD(P)-binding Rossmann-fold domains"/>
    <property type="match status" value="1"/>
</dbReference>
<proteinExistence type="predicted"/>
<evidence type="ECO:0008006" key="7">
    <source>
        <dbReference type="Google" id="ProtNLM"/>
    </source>
</evidence>
<name>A0ABR3JLQ0_9AGAR</name>
<dbReference type="Pfam" id="PF14833">
    <property type="entry name" value="NAD_binding_11"/>
    <property type="match status" value="1"/>
</dbReference>
<accession>A0ABR3JLQ0</accession>
<sequence>MSQPTPSPSSVTLPTRYGWIGLGAMGYPMAMQLRKKLPTHNTLSIYDVNARALQSFVEETKEFGDVSIAASAKEVTEGADCVFVMVPEGEHVKAVFLTPDTGVLAADIAGKLFIDCSTIDRASSLAVGEAIAAASSSQPAHFYDAPVSGGTIGAEKATLTIMVGIAPSSPHFPLLHALLSLMGSKIYPMGGPSLGLAAKLSNNYISSLIALATAEGMNLGMRLGLDAKVFSECLKTCTGSSWINSDMNPVPGVCPNAVTSKGYEGGFKVQLMKKDLGLAIKAAEQVDAKIVLGHTGLEAYTAASDDPRCRDRDARVVYRWLGGVEPEVK</sequence>
<dbReference type="PANTHER" id="PTHR22981:SF81">
    <property type="entry name" value="DEHYDROGENASE, PUTATIVE-RELATED"/>
    <property type="match status" value="1"/>
</dbReference>
<dbReference type="PIRSF" id="PIRSF000103">
    <property type="entry name" value="HIBADH"/>
    <property type="match status" value="1"/>
</dbReference>